<evidence type="ECO:0000313" key="1">
    <source>
        <dbReference type="EMBL" id="KAJ9089949.1"/>
    </source>
</evidence>
<comment type="caution">
    <text evidence="1">The sequence shown here is derived from an EMBL/GenBank/DDBJ whole genome shotgun (WGS) entry which is preliminary data.</text>
</comment>
<gene>
    <name evidence="1" type="ORF">DSO57_1007768</name>
</gene>
<keyword evidence="2" id="KW-1185">Reference proteome</keyword>
<reference evidence="1" key="1">
    <citation type="submission" date="2022-04" db="EMBL/GenBank/DDBJ databases">
        <title>Genome of the entomopathogenic fungus Entomophthora muscae.</title>
        <authorList>
            <person name="Elya C."/>
            <person name="Lovett B.R."/>
            <person name="Lee E."/>
            <person name="Macias A.M."/>
            <person name="Hajek A.E."/>
            <person name="De Bivort B.L."/>
            <person name="Kasson M.T."/>
            <person name="De Fine Licht H.H."/>
            <person name="Stajich J.E."/>
        </authorList>
    </citation>
    <scope>NUCLEOTIDE SEQUENCE</scope>
    <source>
        <strain evidence="1">Berkeley</strain>
    </source>
</reference>
<sequence length="103" mass="10943">MSQTNNMGRIHKIKVPKELKIHNKNLSFKQTSAATAQTSATTKLLPPATTQKPATIKLLPPANIQTPAATKQMHNAAAELTPTLASPTHKPPANQAPMSQSTA</sequence>
<organism evidence="1 2">
    <name type="scientific">Entomophthora muscae</name>
    <dbReference type="NCBI Taxonomy" id="34485"/>
    <lineage>
        <taxon>Eukaryota</taxon>
        <taxon>Fungi</taxon>
        <taxon>Fungi incertae sedis</taxon>
        <taxon>Zoopagomycota</taxon>
        <taxon>Entomophthoromycotina</taxon>
        <taxon>Entomophthoromycetes</taxon>
        <taxon>Entomophthorales</taxon>
        <taxon>Entomophthoraceae</taxon>
        <taxon>Entomophthora</taxon>
    </lineage>
</organism>
<accession>A0ACC2US74</accession>
<dbReference type="EMBL" id="QTSX02000023">
    <property type="protein sequence ID" value="KAJ9089949.1"/>
    <property type="molecule type" value="Genomic_DNA"/>
</dbReference>
<evidence type="ECO:0000313" key="2">
    <source>
        <dbReference type="Proteomes" id="UP001165960"/>
    </source>
</evidence>
<proteinExistence type="predicted"/>
<name>A0ACC2US74_9FUNG</name>
<protein>
    <submittedName>
        <fullName evidence="1">Uncharacterized protein</fullName>
    </submittedName>
</protein>
<dbReference type="Proteomes" id="UP001165960">
    <property type="component" value="Unassembled WGS sequence"/>
</dbReference>